<evidence type="ECO:0000256" key="1">
    <source>
        <dbReference type="SAM" id="SignalP"/>
    </source>
</evidence>
<comment type="caution">
    <text evidence="2">The sequence shown here is derived from an EMBL/GenBank/DDBJ whole genome shotgun (WGS) entry which is preliminary data.</text>
</comment>
<dbReference type="Proteomes" id="UP000249688">
    <property type="component" value="Unassembled WGS sequence"/>
</dbReference>
<feature type="chain" id="PRO_5016143499" description="Lipoprotein" evidence="1">
    <location>
        <begin position="18"/>
        <end position="180"/>
    </location>
</feature>
<protein>
    <recommendedName>
        <fullName evidence="4">Lipoprotein</fullName>
    </recommendedName>
</protein>
<organism evidence="2 3">
    <name type="scientific">Humitalea rosea</name>
    <dbReference type="NCBI Taxonomy" id="990373"/>
    <lineage>
        <taxon>Bacteria</taxon>
        <taxon>Pseudomonadati</taxon>
        <taxon>Pseudomonadota</taxon>
        <taxon>Alphaproteobacteria</taxon>
        <taxon>Acetobacterales</taxon>
        <taxon>Roseomonadaceae</taxon>
        <taxon>Humitalea</taxon>
    </lineage>
</organism>
<reference evidence="2 3" key="1">
    <citation type="submission" date="2018-06" db="EMBL/GenBank/DDBJ databases">
        <title>Genomic Encyclopedia of Archaeal and Bacterial Type Strains, Phase II (KMG-II): from individual species to whole genera.</title>
        <authorList>
            <person name="Goeker M."/>
        </authorList>
    </citation>
    <scope>NUCLEOTIDE SEQUENCE [LARGE SCALE GENOMIC DNA]</scope>
    <source>
        <strain evidence="2 3">DSM 24525</strain>
    </source>
</reference>
<evidence type="ECO:0000313" key="3">
    <source>
        <dbReference type="Proteomes" id="UP000249688"/>
    </source>
</evidence>
<accession>A0A2W7I6R1</accession>
<feature type="signal peptide" evidence="1">
    <location>
        <begin position="1"/>
        <end position="17"/>
    </location>
</feature>
<proteinExistence type="predicted"/>
<dbReference type="PROSITE" id="PS51257">
    <property type="entry name" value="PROKAR_LIPOPROTEIN"/>
    <property type="match status" value="1"/>
</dbReference>
<dbReference type="AlphaFoldDB" id="A0A2W7I6R1"/>
<evidence type="ECO:0008006" key="4">
    <source>
        <dbReference type="Google" id="ProtNLM"/>
    </source>
</evidence>
<evidence type="ECO:0000313" key="2">
    <source>
        <dbReference type="EMBL" id="PZW40835.1"/>
    </source>
</evidence>
<dbReference type="EMBL" id="QKYU01000023">
    <property type="protein sequence ID" value="PZW40835.1"/>
    <property type="molecule type" value="Genomic_DNA"/>
</dbReference>
<name>A0A2W7I6R1_9PROT</name>
<keyword evidence="3" id="KW-1185">Reference proteome</keyword>
<sequence length="180" mass="19151">MGRLARPALAAAVLALAACGGEPSQNPLNLTAPCPRIGLIGDAADLTRHAGPGRDLTTLVLDARIAGFNAKCDFASRNSGIDVTLSPIFEVERGPAAQSRTAEFTYIVAVMDASGQAIQSREAFPIRASFPPNAPRVRDDSERITIRIPGNPAEVRNRRVLIGFQLTEAELALNRARGPR</sequence>
<gene>
    <name evidence="2" type="ORF">C8P66_12342</name>
</gene>
<keyword evidence="1" id="KW-0732">Signal</keyword>